<gene>
    <name evidence="2" type="ORF">HCX60_18720</name>
</gene>
<dbReference type="RefSeq" id="WP_107419113.1">
    <property type="nucleotide sequence ID" value="NZ_CM007717.1"/>
</dbReference>
<evidence type="ECO:0000256" key="1">
    <source>
        <dbReference type="SAM" id="Phobius"/>
    </source>
</evidence>
<feature type="transmembrane region" description="Helical" evidence="1">
    <location>
        <begin position="182"/>
        <end position="201"/>
    </location>
</feature>
<feature type="transmembrane region" description="Helical" evidence="1">
    <location>
        <begin position="120"/>
        <end position="138"/>
    </location>
</feature>
<keyword evidence="1" id="KW-0812">Transmembrane</keyword>
<dbReference type="AlphaFoldDB" id="A0AAE6Y8M8"/>
<evidence type="ECO:0000313" key="3">
    <source>
        <dbReference type="Proteomes" id="UP000502504"/>
    </source>
</evidence>
<dbReference type="Proteomes" id="UP000502504">
    <property type="component" value="Chromosome"/>
</dbReference>
<feature type="transmembrane region" description="Helical" evidence="1">
    <location>
        <begin position="87"/>
        <end position="108"/>
    </location>
</feature>
<accession>A0AAE6Y8M8</accession>
<feature type="transmembrane region" description="Helical" evidence="1">
    <location>
        <begin position="150"/>
        <end position="170"/>
    </location>
</feature>
<feature type="transmembrane region" description="Helical" evidence="1">
    <location>
        <begin position="47"/>
        <end position="67"/>
    </location>
</feature>
<proteinExistence type="predicted"/>
<organism evidence="2 3">
    <name type="scientific">Streptomyces antibioticus</name>
    <dbReference type="NCBI Taxonomy" id="1890"/>
    <lineage>
        <taxon>Bacteria</taxon>
        <taxon>Bacillati</taxon>
        <taxon>Actinomycetota</taxon>
        <taxon>Actinomycetes</taxon>
        <taxon>Kitasatosporales</taxon>
        <taxon>Streptomycetaceae</taxon>
        <taxon>Streptomyces</taxon>
    </lineage>
</organism>
<name>A0AAE6Y8M8_STRAT</name>
<evidence type="ECO:0000313" key="2">
    <source>
        <dbReference type="EMBL" id="QIT45333.1"/>
    </source>
</evidence>
<keyword evidence="1" id="KW-0472">Membrane</keyword>
<keyword evidence="1" id="KW-1133">Transmembrane helix</keyword>
<dbReference type="EMBL" id="CP050692">
    <property type="protein sequence ID" value="QIT45333.1"/>
    <property type="molecule type" value="Genomic_DNA"/>
</dbReference>
<sequence length="216" mass="22648">MEVALLRPLLPAVWRTVPWRVLAAAGAAGLLLAGSTRIPDGEPGAGLGLFVLRMTALVGAFGLAFVLDDPARNTSTGTPVGRAVRTVLRLAFVAPLAALWWTAVLLLLPAATRPPTAPVTLQAAGTAVAALALATVAVRFTDRAEVGRSTAAWLTAVALLVTVVPDRWGLLAAPDDPWWQAAQIRWAVVLCAALVACALWTPEPLVRRRPIPVRTG</sequence>
<protein>
    <submittedName>
        <fullName evidence="2">ABC transporter</fullName>
    </submittedName>
</protein>
<reference evidence="2 3" key="1">
    <citation type="submission" date="2020-03" db="EMBL/GenBank/DDBJ databases">
        <title>Is there a link between lipid content and antibiotic production in Streptomyces?</title>
        <authorList>
            <person name="David M."/>
            <person name="Lejeune C."/>
            <person name="Abreu S."/>
            <person name="Thibessard A."/>
            <person name="Leblond P."/>
            <person name="Chaminade P."/>
            <person name="Virolle M.-J."/>
        </authorList>
    </citation>
    <scope>NUCLEOTIDE SEQUENCE [LARGE SCALE GENOMIC DNA]</scope>
    <source>
        <strain evidence="2 3">DSM 41481</strain>
    </source>
</reference>